<dbReference type="Gene3D" id="3.30.40.10">
    <property type="entry name" value="Zinc/RING finger domain, C3HC4 (zinc finger)"/>
    <property type="match status" value="1"/>
</dbReference>
<keyword evidence="13" id="KW-1185">Reference proteome</keyword>
<dbReference type="Pfam" id="PF13639">
    <property type="entry name" value="zf-RING_2"/>
    <property type="match status" value="1"/>
</dbReference>
<keyword evidence="6 9" id="KW-0863">Zinc-finger</keyword>
<dbReference type="EC" id="2.3.2.27" evidence="3"/>
<comment type="catalytic activity">
    <reaction evidence="1">
        <text>S-ubiquitinyl-[E2 ubiquitin-conjugating enzyme]-L-cysteine + [acceptor protein]-L-lysine = [E2 ubiquitin-conjugating enzyme]-L-cysteine + N(6)-ubiquitinyl-[acceptor protein]-L-lysine.</text>
        <dbReference type="EC" id="2.3.2.27"/>
    </reaction>
</comment>
<evidence type="ECO:0000256" key="5">
    <source>
        <dbReference type="ARBA" id="ARBA00022723"/>
    </source>
</evidence>
<dbReference type="GO" id="GO:0008270">
    <property type="term" value="F:zinc ion binding"/>
    <property type="evidence" value="ECO:0007669"/>
    <property type="project" value="UniProtKB-KW"/>
</dbReference>
<dbReference type="GO" id="GO:0061630">
    <property type="term" value="F:ubiquitin protein ligase activity"/>
    <property type="evidence" value="ECO:0007669"/>
    <property type="project" value="UniProtKB-EC"/>
</dbReference>
<evidence type="ECO:0000256" key="4">
    <source>
        <dbReference type="ARBA" id="ARBA00022679"/>
    </source>
</evidence>
<feature type="region of interest" description="Disordered" evidence="10">
    <location>
        <begin position="83"/>
        <end position="112"/>
    </location>
</feature>
<dbReference type="FunFam" id="3.30.40.10:FF:000069">
    <property type="entry name" value="E3 ubiquitin-protein ligase RNF115"/>
    <property type="match status" value="1"/>
</dbReference>
<dbReference type="GO" id="GO:0005634">
    <property type="term" value="C:nucleus"/>
    <property type="evidence" value="ECO:0007669"/>
    <property type="project" value="TreeGrafter"/>
</dbReference>
<dbReference type="InterPro" id="IPR001841">
    <property type="entry name" value="Znf_RING"/>
</dbReference>
<dbReference type="SUPFAM" id="SSF57850">
    <property type="entry name" value="RING/U-box"/>
    <property type="match status" value="1"/>
</dbReference>
<comment type="caution">
    <text evidence="12">The sequence shown here is derived from an EMBL/GenBank/DDBJ whole genome shotgun (WGS) entry which is preliminary data.</text>
</comment>
<feature type="region of interest" description="Disordered" evidence="10">
    <location>
        <begin position="43"/>
        <end position="64"/>
    </location>
</feature>
<keyword evidence="5" id="KW-0479">Metal-binding</keyword>
<keyword evidence="7" id="KW-0833">Ubl conjugation pathway</keyword>
<name>A0A2G8L5H3_STIJA</name>
<evidence type="ECO:0000256" key="10">
    <source>
        <dbReference type="SAM" id="MobiDB-lite"/>
    </source>
</evidence>
<keyword evidence="8" id="KW-0862">Zinc</keyword>
<dbReference type="SMART" id="SM00184">
    <property type="entry name" value="RING"/>
    <property type="match status" value="1"/>
</dbReference>
<dbReference type="GO" id="GO:0000209">
    <property type="term" value="P:protein polyubiquitination"/>
    <property type="evidence" value="ECO:0007669"/>
    <property type="project" value="UniProtKB-ARBA"/>
</dbReference>
<sequence>MLGCPVHSSLLDLGSFIYYGNLEYVEFLCPTCQGGFVELLSPEDEGNMSANTSRTDSQQRRPQQDAQMLEMFQVLSNIVSDGINTTEAPVPGNNRQRDRTPGGSSGQRPNLHVHMPRTSITFQNVGNQPIPLMELFNSLPGVVGGGSGNFLFPFHMLNLHGSPQDYVWGEGGLDTIITQLLNNVEGQGPPPANKDDIDSLKTLHITEELIATSTECPVCKEDFSEGDEVKQLPCEHLFHPDCVVTWLKMHNTCPVCRRAIGDNVNHQMPDNSAAHFDGL</sequence>
<dbReference type="PROSITE" id="PS50089">
    <property type="entry name" value="ZF_RING_2"/>
    <property type="match status" value="1"/>
</dbReference>
<dbReference type="STRING" id="307972.A0A2G8L5H3"/>
<evidence type="ECO:0000256" key="3">
    <source>
        <dbReference type="ARBA" id="ARBA00012483"/>
    </source>
</evidence>
<comment type="pathway">
    <text evidence="2">Protein modification; protein ubiquitination.</text>
</comment>
<dbReference type="PANTHER" id="PTHR45931:SF3">
    <property type="entry name" value="RING ZINC FINGER-CONTAINING PROTEIN"/>
    <property type="match status" value="1"/>
</dbReference>
<evidence type="ECO:0000259" key="11">
    <source>
        <dbReference type="PROSITE" id="PS50089"/>
    </source>
</evidence>
<dbReference type="PANTHER" id="PTHR45931">
    <property type="entry name" value="SI:CH211-59O9.10"/>
    <property type="match status" value="1"/>
</dbReference>
<evidence type="ECO:0000313" key="12">
    <source>
        <dbReference type="EMBL" id="PIK55513.1"/>
    </source>
</evidence>
<organism evidence="12 13">
    <name type="scientific">Stichopus japonicus</name>
    <name type="common">Sea cucumber</name>
    <dbReference type="NCBI Taxonomy" id="307972"/>
    <lineage>
        <taxon>Eukaryota</taxon>
        <taxon>Metazoa</taxon>
        <taxon>Echinodermata</taxon>
        <taxon>Eleutherozoa</taxon>
        <taxon>Echinozoa</taxon>
        <taxon>Holothuroidea</taxon>
        <taxon>Aspidochirotacea</taxon>
        <taxon>Aspidochirotida</taxon>
        <taxon>Stichopodidae</taxon>
        <taxon>Apostichopus</taxon>
    </lineage>
</organism>
<dbReference type="OrthoDB" id="8062037at2759"/>
<dbReference type="InterPro" id="IPR051834">
    <property type="entry name" value="RING_finger_E3_ligase"/>
</dbReference>
<keyword evidence="4" id="KW-0808">Transferase</keyword>
<dbReference type="GO" id="GO:0006511">
    <property type="term" value="P:ubiquitin-dependent protein catabolic process"/>
    <property type="evidence" value="ECO:0007669"/>
    <property type="project" value="TreeGrafter"/>
</dbReference>
<evidence type="ECO:0000256" key="1">
    <source>
        <dbReference type="ARBA" id="ARBA00000900"/>
    </source>
</evidence>
<evidence type="ECO:0000256" key="2">
    <source>
        <dbReference type="ARBA" id="ARBA00004906"/>
    </source>
</evidence>
<evidence type="ECO:0000256" key="8">
    <source>
        <dbReference type="ARBA" id="ARBA00022833"/>
    </source>
</evidence>
<dbReference type="EMBL" id="MRZV01000213">
    <property type="protein sequence ID" value="PIK55513.1"/>
    <property type="molecule type" value="Genomic_DNA"/>
</dbReference>
<feature type="domain" description="RING-type" evidence="11">
    <location>
        <begin position="216"/>
        <end position="257"/>
    </location>
</feature>
<protein>
    <recommendedName>
        <fullName evidence="3">RING-type E3 ubiquitin transferase</fullName>
        <ecNumber evidence="3">2.3.2.27</ecNumber>
    </recommendedName>
</protein>
<dbReference type="AlphaFoldDB" id="A0A2G8L5H3"/>
<dbReference type="InterPro" id="IPR013083">
    <property type="entry name" value="Znf_RING/FYVE/PHD"/>
</dbReference>
<evidence type="ECO:0000313" key="13">
    <source>
        <dbReference type="Proteomes" id="UP000230750"/>
    </source>
</evidence>
<evidence type="ECO:0000256" key="9">
    <source>
        <dbReference type="PROSITE-ProRule" id="PRU00175"/>
    </source>
</evidence>
<evidence type="ECO:0000256" key="7">
    <source>
        <dbReference type="ARBA" id="ARBA00022786"/>
    </source>
</evidence>
<dbReference type="CDD" id="cd16667">
    <property type="entry name" value="RING-H2_RNF126-like"/>
    <property type="match status" value="1"/>
</dbReference>
<dbReference type="Proteomes" id="UP000230750">
    <property type="component" value="Unassembled WGS sequence"/>
</dbReference>
<accession>A0A2G8L5H3</accession>
<gene>
    <name evidence="12" type="ORF">BSL78_07594</name>
</gene>
<proteinExistence type="predicted"/>
<reference evidence="12 13" key="1">
    <citation type="journal article" date="2017" name="PLoS Biol.">
        <title>The sea cucumber genome provides insights into morphological evolution and visceral regeneration.</title>
        <authorList>
            <person name="Zhang X."/>
            <person name="Sun L."/>
            <person name="Yuan J."/>
            <person name="Sun Y."/>
            <person name="Gao Y."/>
            <person name="Zhang L."/>
            <person name="Li S."/>
            <person name="Dai H."/>
            <person name="Hamel J.F."/>
            <person name="Liu C."/>
            <person name="Yu Y."/>
            <person name="Liu S."/>
            <person name="Lin W."/>
            <person name="Guo K."/>
            <person name="Jin S."/>
            <person name="Xu P."/>
            <person name="Storey K.B."/>
            <person name="Huan P."/>
            <person name="Zhang T."/>
            <person name="Zhou Y."/>
            <person name="Zhang J."/>
            <person name="Lin C."/>
            <person name="Li X."/>
            <person name="Xing L."/>
            <person name="Huo D."/>
            <person name="Sun M."/>
            <person name="Wang L."/>
            <person name="Mercier A."/>
            <person name="Li F."/>
            <person name="Yang H."/>
            <person name="Xiang J."/>
        </authorList>
    </citation>
    <scope>NUCLEOTIDE SEQUENCE [LARGE SCALE GENOMIC DNA]</scope>
    <source>
        <strain evidence="12">Shaxun</strain>
        <tissue evidence="12">Muscle</tissue>
    </source>
</reference>
<evidence type="ECO:0000256" key="6">
    <source>
        <dbReference type="ARBA" id="ARBA00022771"/>
    </source>
</evidence>